<dbReference type="Pfam" id="PF07715">
    <property type="entry name" value="Plug"/>
    <property type="match status" value="1"/>
</dbReference>
<dbReference type="Gene3D" id="2.40.170.20">
    <property type="entry name" value="TonB-dependent receptor, beta-barrel domain"/>
    <property type="match status" value="1"/>
</dbReference>
<dbReference type="NCBIfam" id="TIGR04056">
    <property type="entry name" value="OMP_RagA_SusC"/>
    <property type="match status" value="1"/>
</dbReference>
<dbReference type="Proteomes" id="UP000283310">
    <property type="component" value="Unassembled WGS sequence"/>
</dbReference>
<dbReference type="SUPFAM" id="SSF56935">
    <property type="entry name" value="Porins"/>
    <property type="match status" value="1"/>
</dbReference>
<feature type="signal peptide" evidence="10">
    <location>
        <begin position="1"/>
        <end position="24"/>
    </location>
</feature>
<dbReference type="Pfam" id="PF13715">
    <property type="entry name" value="CarbopepD_reg_2"/>
    <property type="match status" value="1"/>
</dbReference>
<protein>
    <submittedName>
        <fullName evidence="13">TonB-dependent receptor</fullName>
    </submittedName>
</protein>
<dbReference type="Gene3D" id="2.170.130.10">
    <property type="entry name" value="TonB-dependent receptor, plug domain"/>
    <property type="match status" value="1"/>
</dbReference>
<dbReference type="InterPro" id="IPR039426">
    <property type="entry name" value="TonB-dep_rcpt-like"/>
</dbReference>
<dbReference type="Pfam" id="PF00593">
    <property type="entry name" value="TonB_dep_Rec_b-barrel"/>
    <property type="match status" value="1"/>
</dbReference>
<evidence type="ECO:0000256" key="10">
    <source>
        <dbReference type="SAM" id="SignalP"/>
    </source>
</evidence>
<sequence length="1025" mass="114047">MMKNICFKTCTILVALFIGITLHAQQISVKGTVVEKSTGLSVIGASVIEVGSENNGTITDIDGNFSLTVSQGSELSVSYIGFQAVTVKAQPTVRIEMMEDSQMLNEVVVTGYMSEKKASLTGSVAVVKMKDVADIPTGNILTGLQGRVAGMNITTDGTPGGGNTSTLLRGVTTINNSSPLYVIDGVQTRDNIATILSSNDVESIQVLKDAASAAIYGAQAANGVIIITTKRAKEGDVKVNFDMSLTAQTFTSNIDMLDAYEWGEVYWQAYKNTYGTHPNSIVYGNGETPELQEFYYDQDGIKIRSGNTDWAKEIFDTALMQNYNLSLSKGFKDGNVALTLNYMNQDGLCRNTDYERINSRLSSNFRFLNDKVRVGESIAVNYWTQHQTPEGIEELVIAQHPAIPVYDENGGYAGGYVDILGDKANAVRLTDMEANNRHKNWRIFGNAYLEIEPIKALVLKSSFGLNYSNGFNSTFVPKWQEGSRKVETNELTVREDNSLQWVWANTINYAKDFGKHSINALIGMEAKKENGEHVQGYGRGLIIEDLDYRYLDAVTDGKDVSNNSSSYAMVSYFGKVNYAYDEKYLVSGTLRRDASSRFGNGNNSAIFPSVSAGWRISRENFMETTSNWLSDLKLRASWGINGNDMIDNSATYSLYYVDMNTGSYNFSGDGKTLSPGVIKTMSGNNNLKWEQTEQFNIGIDAAFLDNRLGVTMDYFKKKTKDMLIQKPYIAAIGEGGYKWYNAASMDNNGVEATITWHDKINDFNYEVAFNVSYYHNEITDLPEEVKYTWGGGDGISKTIIGQSYGSWMAYKTDGIFRTKEEVYEYLSKYDVQVGEPGVGRIRYKDLNGDGKINTADRDWMGSDQSKVIAGLNLSASWKGFDLSLFFNGMIRDAWNNSKFYTDLFQGWTGNHSTDLLKAMHAWEVYEKTGVYECSIPALTVVDNNNETRDSDFFIEDGSYIKLKTATLGYTFSDKVLKKLHISNLRMYLQAQNVFTLTNYTGADPEGLGYRYPLPRTFTFGLSVGF</sequence>
<keyword evidence="5 9" id="KW-0798">TonB box</keyword>
<reference evidence="13 14" key="1">
    <citation type="submission" date="2018-08" db="EMBL/GenBank/DDBJ databases">
        <title>A genome reference for cultivated species of the human gut microbiota.</title>
        <authorList>
            <person name="Zou Y."/>
            <person name="Xue W."/>
            <person name="Luo G."/>
        </authorList>
    </citation>
    <scope>NUCLEOTIDE SEQUENCE [LARGE SCALE GENOMIC DNA]</scope>
    <source>
        <strain evidence="13 14">AF26-20BH</strain>
    </source>
</reference>
<dbReference type="InterPro" id="IPR000531">
    <property type="entry name" value="Beta-barrel_TonB"/>
</dbReference>
<dbReference type="InterPro" id="IPR023997">
    <property type="entry name" value="TonB-dep_OMP_SusC/RagA_CS"/>
</dbReference>
<evidence type="ECO:0000313" key="13">
    <source>
        <dbReference type="EMBL" id="RGR17324.1"/>
    </source>
</evidence>
<evidence type="ECO:0000256" key="3">
    <source>
        <dbReference type="ARBA" id="ARBA00022452"/>
    </source>
</evidence>
<dbReference type="PROSITE" id="PS52016">
    <property type="entry name" value="TONB_DEPENDENT_REC_3"/>
    <property type="match status" value="1"/>
</dbReference>
<evidence type="ECO:0000313" key="14">
    <source>
        <dbReference type="Proteomes" id="UP000283310"/>
    </source>
</evidence>
<dbReference type="InterPro" id="IPR008969">
    <property type="entry name" value="CarboxyPept-like_regulatory"/>
</dbReference>
<proteinExistence type="inferred from homology"/>
<evidence type="ECO:0000256" key="4">
    <source>
        <dbReference type="ARBA" id="ARBA00022692"/>
    </source>
</evidence>
<dbReference type="InterPro" id="IPR036942">
    <property type="entry name" value="Beta-barrel_TonB_sf"/>
</dbReference>
<evidence type="ECO:0000259" key="11">
    <source>
        <dbReference type="Pfam" id="PF00593"/>
    </source>
</evidence>
<evidence type="ECO:0000256" key="2">
    <source>
        <dbReference type="ARBA" id="ARBA00022448"/>
    </source>
</evidence>
<gene>
    <name evidence="13" type="ORF">DWY65_01695</name>
</gene>
<keyword evidence="3 8" id="KW-1134">Transmembrane beta strand</keyword>
<keyword evidence="4 8" id="KW-0812">Transmembrane</keyword>
<evidence type="ECO:0000256" key="6">
    <source>
        <dbReference type="ARBA" id="ARBA00023136"/>
    </source>
</evidence>
<dbReference type="AlphaFoldDB" id="A0A412DSK9"/>
<comment type="caution">
    <text evidence="13">The sequence shown here is derived from an EMBL/GenBank/DDBJ whole genome shotgun (WGS) entry which is preliminary data.</text>
</comment>
<evidence type="ECO:0000256" key="8">
    <source>
        <dbReference type="PROSITE-ProRule" id="PRU01360"/>
    </source>
</evidence>
<keyword evidence="6 8" id="KW-0472">Membrane</keyword>
<keyword evidence="13" id="KW-0675">Receptor</keyword>
<dbReference type="InterPro" id="IPR037066">
    <property type="entry name" value="Plug_dom_sf"/>
</dbReference>
<comment type="similarity">
    <text evidence="8 9">Belongs to the TonB-dependent receptor family.</text>
</comment>
<keyword evidence="7 8" id="KW-0998">Cell outer membrane</keyword>
<evidence type="ECO:0000256" key="9">
    <source>
        <dbReference type="RuleBase" id="RU003357"/>
    </source>
</evidence>
<dbReference type="SUPFAM" id="SSF49464">
    <property type="entry name" value="Carboxypeptidase regulatory domain-like"/>
    <property type="match status" value="1"/>
</dbReference>
<name>A0A412DSK9_BACSE</name>
<keyword evidence="2 8" id="KW-0813">Transport</keyword>
<dbReference type="EMBL" id="QRTW01000002">
    <property type="protein sequence ID" value="RGR17324.1"/>
    <property type="molecule type" value="Genomic_DNA"/>
</dbReference>
<evidence type="ECO:0000256" key="1">
    <source>
        <dbReference type="ARBA" id="ARBA00004571"/>
    </source>
</evidence>
<accession>A0A412DSK9</accession>
<dbReference type="RefSeq" id="WP_117902883.1">
    <property type="nucleotide sequence ID" value="NZ_JADNPL010000003.1"/>
</dbReference>
<evidence type="ECO:0000259" key="12">
    <source>
        <dbReference type="Pfam" id="PF07715"/>
    </source>
</evidence>
<feature type="chain" id="PRO_5019448745" evidence="10">
    <location>
        <begin position="25"/>
        <end position="1025"/>
    </location>
</feature>
<keyword evidence="10" id="KW-0732">Signal</keyword>
<dbReference type="GO" id="GO:0009279">
    <property type="term" value="C:cell outer membrane"/>
    <property type="evidence" value="ECO:0007669"/>
    <property type="project" value="UniProtKB-SubCell"/>
</dbReference>
<feature type="domain" description="TonB-dependent receptor plug" evidence="12">
    <location>
        <begin position="117"/>
        <end position="224"/>
    </location>
</feature>
<dbReference type="Gene3D" id="2.60.40.1120">
    <property type="entry name" value="Carboxypeptidase-like, regulatory domain"/>
    <property type="match status" value="1"/>
</dbReference>
<dbReference type="NCBIfam" id="TIGR04057">
    <property type="entry name" value="SusC_RagA_signa"/>
    <property type="match status" value="1"/>
</dbReference>
<comment type="subcellular location">
    <subcellularLocation>
        <location evidence="1 8">Cell outer membrane</location>
        <topology evidence="1 8">Multi-pass membrane protein</topology>
    </subcellularLocation>
</comment>
<evidence type="ECO:0000256" key="5">
    <source>
        <dbReference type="ARBA" id="ARBA00023077"/>
    </source>
</evidence>
<organism evidence="13 14">
    <name type="scientific">Bacteroides stercoris</name>
    <dbReference type="NCBI Taxonomy" id="46506"/>
    <lineage>
        <taxon>Bacteria</taxon>
        <taxon>Pseudomonadati</taxon>
        <taxon>Bacteroidota</taxon>
        <taxon>Bacteroidia</taxon>
        <taxon>Bacteroidales</taxon>
        <taxon>Bacteroidaceae</taxon>
        <taxon>Bacteroides</taxon>
    </lineage>
</organism>
<evidence type="ECO:0000256" key="7">
    <source>
        <dbReference type="ARBA" id="ARBA00023237"/>
    </source>
</evidence>
<feature type="domain" description="TonB-dependent receptor-like beta-barrel" evidence="11">
    <location>
        <begin position="433"/>
        <end position="886"/>
    </location>
</feature>
<dbReference type="InterPro" id="IPR023996">
    <property type="entry name" value="TonB-dep_OMP_SusC/RagA"/>
</dbReference>
<dbReference type="InterPro" id="IPR012910">
    <property type="entry name" value="Plug_dom"/>
</dbReference>